<keyword evidence="2" id="KW-0812">Transmembrane</keyword>
<feature type="transmembrane region" description="Helical" evidence="2">
    <location>
        <begin position="767"/>
        <end position="784"/>
    </location>
</feature>
<feature type="transmembrane region" description="Helical" evidence="2">
    <location>
        <begin position="1026"/>
        <end position="1044"/>
    </location>
</feature>
<keyword evidence="2" id="KW-1133">Transmembrane helix</keyword>
<keyword evidence="2" id="KW-0472">Membrane</keyword>
<dbReference type="EMBL" id="JAUHLN010000001">
    <property type="protein sequence ID" value="MDN4072036.1"/>
    <property type="molecule type" value="Genomic_DNA"/>
</dbReference>
<feature type="transmembrane region" description="Helical" evidence="2">
    <location>
        <begin position="227"/>
        <end position="247"/>
    </location>
</feature>
<feature type="transmembrane region" description="Helical" evidence="2">
    <location>
        <begin position="384"/>
        <end position="404"/>
    </location>
</feature>
<evidence type="ECO:0008006" key="5">
    <source>
        <dbReference type="Google" id="ProtNLM"/>
    </source>
</evidence>
<feature type="transmembrane region" description="Helical" evidence="2">
    <location>
        <begin position="253"/>
        <end position="271"/>
    </location>
</feature>
<feature type="transmembrane region" description="Helical" evidence="2">
    <location>
        <begin position="867"/>
        <end position="885"/>
    </location>
</feature>
<feature type="transmembrane region" description="Helical" evidence="2">
    <location>
        <begin position="513"/>
        <end position="529"/>
    </location>
</feature>
<feature type="transmembrane region" description="Helical" evidence="2">
    <location>
        <begin position="437"/>
        <end position="457"/>
    </location>
</feature>
<keyword evidence="4" id="KW-1185">Reference proteome</keyword>
<feature type="transmembrane region" description="Helical" evidence="2">
    <location>
        <begin position="410"/>
        <end position="430"/>
    </location>
</feature>
<feature type="transmembrane region" description="Helical" evidence="2">
    <location>
        <begin position="1002"/>
        <end position="1020"/>
    </location>
</feature>
<feature type="transmembrane region" description="Helical" evidence="2">
    <location>
        <begin position="691"/>
        <end position="710"/>
    </location>
</feature>
<evidence type="ECO:0000256" key="2">
    <source>
        <dbReference type="SAM" id="Phobius"/>
    </source>
</evidence>
<feature type="transmembrane region" description="Helical" evidence="2">
    <location>
        <begin position="202"/>
        <end position="220"/>
    </location>
</feature>
<feature type="transmembrane region" description="Helical" evidence="2">
    <location>
        <begin position="840"/>
        <end position="861"/>
    </location>
</feature>
<feature type="transmembrane region" description="Helical" evidence="2">
    <location>
        <begin position="665"/>
        <end position="682"/>
    </location>
</feature>
<feature type="compositionally biased region" description="Pro residues" evidence="1">
    <location>
        <begin position="79"/>
        <end position="94"/>
    </location>
</feature>
<feature type="transmembrane region" description="Helical" evidence="2">
    <location>
        <begin position="489"/>
        <end position="507"/>
    </location>
</feature>
<name>A0ABT8E2A3_9BACL</name>
<feature type="transmembrane region" description="Helical" evidence="2">
    <location>
        <begin position="132"/>
        <end position="155"/>
    </location>
</feature>
<evidence type="ECO:0000256" key="1">
    <source>
        <dbReference type="SAM" id="MobiDB-lite"/>
    </source>
</evidence>
<proteinExistence type="predicted"/>
<feature type="transmembrane region" description="Helical" evidence="2">
    <location>
        <begin position="565"/>
        <end position="581"/>
    </location>
</feature>
<feature type="transmembrane region" description="Helical" evidence="2">
    <location>
        <begin position="354"/>
        <end position="372"/>
    </location>
</feature>
<dbReference type="RefSeq" id="WP_290398178.1">
    <property type="nucleotide sequence ID" value="NZ_JAUHLN010000001.1"/>
</dbReference>
<protein>
    <recommendedName>
        <fullName evidence="5">DUF2157 domain-containing protein</fullName>
    </recommendedName>
</protein>
<feature type="transmembrane region" description="Helical" evidence="2">
    <location>
        <begin position="740"/>
        <end position="761"/>
    </location>
</feature>
<feature type="transmembrane region" description="Helical" evidence="2">
    <location>
        <begin position="947"/>
        <end position="967"/>
    </location>
</feature>
<feature type="region of interest" description="Disordered" evidence="1">
    <location>
        <begin position="53"/>
        <end position="99"/>
    </location>
</feature>
<comment type="caution">
    <text evidence="3">The sequence shown here is derived from an EMBL/GenBank/DDBJ whole genome shotgun (WGS) entry which is preliminary data.</text>
</comment>
<feature type="transmembrane region" description="Helical" evidence="2">
    <location>
        <begin position="614"/>
        <end position="630"/>
    </location>
</feature>
<feature type="transmembrane region" description="Helical" evidence="2">
    <location>
        <begin position="538"/>
        <end position="559"/>
    </location>
</feature>
<accession>A0ABT8E2A3</accession>
<feature type="transmembrane region" description="Helical" evidence="2">
    <location>
        <begin position="973"/>
        <end position="990"/>
    </location>
</feature>
<feature type="transmembrane region" description="Helical" evidence="2">
    <location>
        <begin position="1051"/>
        <end position="1070"/>
    </location>
</feature>
<feature type="transmembrane region" description="Helical" evidence="2">
    <location>
        <begin position="716"/>
        <end position="733"/>
    </location>
</feature>
<organism evidence="3 4">
    <name type="scientific">Fictibacillus terranigra</name>
    <dbReference type="NCBI Taxonomy" id="3058424"/>
    <lineage>
        <taxon>Bacteria</taxon>
        <taxon>Bacillati</taxon>
        <taxon>Bacillota</taxon>
        <taxon>Bacilli</taxon>
        <taxon>Bacillales</taxon>
        <taxon>Fictibacillaceae</taxon>
        <taxon>Fictibacillus</taxon>
    </lineage>
</organism>
<gene>
    <name evidence="3" type="ORF">QYF49_03190</name>
</gene>
<feature type="transmembrane region" description="Helical" evidence="2">
    <location>
        <begin position="1076"/>
        <end position="1093"/>
    </location>
</feature>
<dbReference type="Proteomes" id="UP001168694">
    <property type="component" value="Unassembled WGS sequence"/>
</dbReference>
<feature type="transmembrane region" description="Helical" evidence="2">
    <location>
        <begin position="637"/>
        <end position="659"/>
    </location>
</feature>
<evidence type="ECO:0000313" key="4">
    <source>
        <dbReference type="Proteomes" id="UP001168694"/>
    </source>
</evidence>
<evidence type="ECO:0000313" key="3">
    <source>
        <dbReference type="EMBL" id="MDN4072036.1"/>
    </source>
</evidence>
<sequence>MKGPELIKDLFDLKEKGYLKYEDYLRVVEGINRYERDQRRFAEGKELYVQAAIEPERLEETPQVQNEEPGHTNKVPEAQPVPKPRPVPPPPAPKPALTAEQKRERNLTLLMTAGVVLLLLGGLTLATSNWEVFSSLTKTLLVGGIAALFGGLGALSQRVLHITKTAFAFFVLFALFVPITILSAGYFELFGSWLSFSGDGKYVLGAVTSLICLPVYWLFTKSFSSKLFAWLTLIASAIGYAFVLLAFGIEKNAFYFAYALGNAGYIYLYHVRKAKDADIYQKVMPIFIQSNLILSTLFIIISFEQPLSQSFNLVLAAVLYLAMRMVNKRVEYELLFMAFISYGLYQLVEQAVGAGLSLVLIPVVPVVLLAVARYSKGNLKKYYQIANGAVSALAFLLVTGKGLMLSSGEGSIWMLLGYLVIAGNFVYLSYNTAFRLFTYLAPFYIFCAALEVYHLTSSSSMEYWPLAVGISGLATYVIGQFIQPIRRPSLYMGGVFLLVGFGLTLLISEFWQTVVLSLLLAGLSARHYTTEEGMTQKVFAAGATVFLFFAGFSLGMALIPDPDHSLAIGIGTVLLAALHYWKKGDRTLGQYALIGAMFVSLASFISSFSTEADWIRFVCSLLFTFMMFVGTRYFKQIVGYGVVQAGLFFVFYSLLHLAADPLSERLTLISISVLLFVSYEALKRVERQSHLPAVIVSQAALLYAVFYNIITSGETLPYLLLTVLYGLYVWRSAFEAERKYSLYAGLTVLSAAFGFMVNEWFPNENRLVYSLLLLAAYFAVSKVWKERLRWYIVPFTILVMAEYLADSYYSGDVISLWFFMVIIFVFMAFFHSLKGYWRTAAAFPLIFFWIGMAHLLDFYSLSSPIRAGVWYAIGILFTAAGMFLYEKLYQQENDEKVDMYGIAGLVYVWTGCMQAVEWVFIAGLTLIAVVLYQHSRRIRVVPIAQKVLQTLSLLVSLLTYYTIIDIIDFPDYLMAELYVLPWIPVSCLLARKTWNLTEKVNMYVQYSLIGVISLILMIDAMYSYKIIDAIILGTLAVIFILYGFVSKQKSYFFSGLIVLLVNVLVQTRPYWGNMPWWVYLLIAGILLIGFAGSNEYKKQKGVESPSLKEQILRKWSSWFGAWK</sequence>
<feature type="transmembrane region" description="Helical" evidence="2">
    <location>
        <begin position="463"/>
        <end position="482"/>
    </location>
</feature>
<feature type="transmembrane region" description="Helical" evidence="2">
    <location>
        <begin position="283"/>
        <end position="301"/>
    </location>
</feature>
<feature type="transmembrane region" description="Helical" evidence="2">
    <location>
        <begin position="815"/>
        <end position="833"/>
    </location>
</feature>
<feature type="transmembrane region" description="Helical" evidence="2">
    <location>
        <begin position="107"/>
        <end position="126"/>
    </location>
</feature>
<feature type="transmembrane region" description="Helical" evidence="2">
    <location>
        <begin position="167"/>
        <end position="187"/>
    </location>
</feature>
<feature type="transmembrane region" description="Helical" evidence="2">
    <location>
        <begin position="588"/>
        <end position="608"/>
    </location>
</feature>
<reference evidence="3" key="1">
    <citation type="submission" date="2023-06" db="EMBL/GenBank/DDBJ databases">
        <title>Draft Genome Sequences of Representative Paenibacillus Polymyxa, Bacillus cereus, Fictibacillus sp., and Brevibacillus agri Strains Isolated from Amazonian Dark Earth.</title>
        <authorList>
            <person name="Pellegrinetti T.A."/>
            <person name="Cunha I.C.M."/>
            <person name="Chaves M.G."/>
            <person name="Freitas A.S."/>
            <person name="Silva A.V.R."/>
            <person name="Tsai S.M."/>
            <person name="Mendes L.W."/>
        </authorList>
    </citation>
    <scope>NUCLEOTIDE SEQUENCE</scope>
    <source>
        <strain evidence="3">CENA-BCM004</strain>
    </source>
</reference>